<proteinExistence type="predicted"/>
<organism evidence="1 2">
    <name type="scientific">Zopfia rhizophila CBS 207.26</name>
    <dbReference type="NCBI Taxonomy" id="1314779"/>
    <lineage>
        <taxon>Eukaryota</taxon>
        <taxon>Fungi</taxon>
        <taxon>Dikarya</taxon>
        <taxon>Ascomycota</taxon>
        <taxon>Pezizomycotina</taxon>
        <taxon>Dothideomycetes</taxon>
        <taxon>Dothideomycetes incertae sedis</taxon>
        <taxon>Zopfiaceae</taxon>
        <taxon>Zopfia</taxon>
    </lineage>
</organism>
<accession>A0A6A6DHZ9</accession>
<evidence type="ECO:0000313" key="1">
    <source>
        <dbReference type="EMBL" id="KAF2179117.1"/>
    </source>
</evidence>
<evidence type="ECO:0000313" key="2">
    <source>
        <dbReference type="Proteomes" id="UP000800200"/>
    </source>
</evidence>
<dbReference type="AlphaFoldDB" id="A0A6A6DHZ9"/>
<sequence>MTSPARGGSRQPPNFLSLGSDVAKRCWPLKPSDIGPSVSWPYNPVDPVQPVYEPIPVEEVCWRTRCAFASIAIKASVIRPTWHSTCAVKAPGRCPYIATTTSAKKIGHFHSPAVAHSCNLPKQLIPPLKSTAIFWNALLA</sequence>
<reference evidence="1" key="1">
    <citation type="journal article" date="2020" name="Stud. Mycol.">
        <title>101 Dothideomycetes genomes: a test case for predicting lifestyles and emergence of pathogens.</title>
        <authorList>
            <person name="Haridas S."/>
            <person name="Albert R."/>
            <person name="Binder M."/>
            <person name="Bloem J."/>
            <person name="Labutti K."/>
            <person name="Salamov A."/>
            <person name="Andreopoulos B."/>
            <person name="Baker S."/>
            <person name="Barry K."/>
            <person name="Bills G."/>
            <person name="Bluhm B."/>
            <person name="Cannon C."/>
            <person name="Castanera R."/>
            <person name="Culley D."/>
            <person name="Daum C."/>
            <person name="Ezra D."/>
            <person name="Gonzalez J."/>
            <person name="Henrissat B."/>
            <person name="Kuo A."/>
            <person name="Liang C."/>
            <person name="Lipzen A."/>
            <person name="Lutzoni F."/>
            <person name="Magnuson J."/>
            <person name="Mondo S."/>
            <person name="Nolan M."/>
            <person name="Ohm R."/>
            <person name="Pangilinan J."/>
            <person name="Park H.-J."/>
            <person name="Ramirez L."/>
            <person name="Alfaro M."/>
            <person name="Sun H."/>
            <person name="Tritt A."/>
            <person name="Yoshinaga Y."/>
            <person name="Zwiers L.-H."/>
            <person name="Turgeon B."/>
            <person name="Goodwin S."/>
            <person name="Spatafora J."/>
            <person name="Crous P."/>
            <person name="Grigoriev I."/>
        </authorList>
    </citation>
    <scope>NUCLEOTIDE SEQUENCE</scope>
    <source>
        <strain evidence="1">CBS 207.26</strain>
    </source>
</reference>
<dbReference type="EMBL" id="ML994670">
    <property type="protein sequence ID" value="KAF2179117.1"/>
    <property type="molecule type" value="Genomic_DNA"/>
</dbReference>
<name>A0A6A6DHZ9_9PEZI</name>
<protein>
    <submittedName>
        <fullName evidence="1">Uncharacterized protein</fullName>
    </submittedName>
</protein>
<dbReference type="Proteomes" id="UP000800200">
    <property type="component" value="Unassembled WGS sequence"/>
</dbReference>
<keyword evidence="2" id="KW-1185">Reference proteome</keyword>
<gene>
    <name evidence="1" type="ORF">K469DRAFT_801832</name>
</gene>